<dbReference type="Pfam" id="PF00875">
    <property type="entry name" value="DNA_photolyase"/>
    <property type="match status" value="1"/>
</dbReference>
<feature type="region of interest" description="Disordered" evidence="8">
    <location>
        <begin position="619"/>
        <end position="670"/>
    </location>
</feature>
<comment type="similarity">
    <text evidence="1 7">Belongs to the DNA photolyase class-1 family.</text>
</comment>
<dbReference type="InterPro" id="IPR036134">
    <property type="entry name" value="Crypto/Photolyase_FAD-like_sf"/>
</dbReference>
<gene>
    <name evidence="10" type="ORF">EJ04DRAFT_487925</name>
</gene>
<dbReference type="InterPro" id="IPR002081">
    <property type="entry name" value="Cryptochrome/DNA_photolyase_1"/>
</dbReference>
<evidence type="ECO:0000256" key="2">
    <source>
        <dbReference type="ARBA" id="ARBA00022630"/>
    </source>
</evidence>
<dbReference type="Gene3D" id="1.25.40.80">
    <property type="match status" value="1"/>
</dbReference>
<feature type="site" description="Electron transfer via tryptophanyl radical" evidence="6">
    <location>
        <position position="434"/>
    </location>
</feature>
<dbReference type="SUPFAM" id="SSF52425">
    <property type="entry name" value="Cryptochrome/photolyase, N-terminal domain"/>
    <property type="match status" value="1"/>
</dbReference>
<dbReference type="InterPro" id="IPR005101">
    <property type="entry name" value="Cryptochr/Photolyase_FAD-bd"/>
</dbReference>
<keyword evidence="11" id="KW-1185">Reference proteome</keyword>
<dbReference type="OrthoDB" id="435881at2759"/>
<evidence type="ECO:0000313" key="11">
    <source>
        <dbReference type="Proteomes" id="UP000799444"/>
    </source>
</evidence>
<protein>
    <recommendedName>
        <fullName evidence="7">Cryptochrome DASH</fullName>
    </recommendedName>
</protein>
<organism evidence="10 11">
    <name type="scientific">Polyplosphaeria fusca</name>
    <dbReference type="NCBI Taxonomy" id="682080"/>
    <lineage>
        <taxon>Eukaryota</taxon>
        <taxon>Fungi</taxon>
        <taxon>Dikarya</taxon>
        <taxon>Ascomycota</taxon>
        <taxon>Pezizomycotina</taxon>
        <taxon>Dothideomycetes</taxon>
        <taxon>Pleosporomycetidae</taxon>
        <taxon>Pleosporales</taxon>
        <taxon>Tetraplosphaeriaceae</taxon>
        <taxon>Polyplosphaeria</taxon>
    </lineage>
</organism>
<dbReference type="GO" id="GO:0000719">
    <property type="term" value="P:photoreactive repair"/>
    <property type="evidence" value="ECO:0007669"/>
    <property type="project" value="TreeGrafter"/>
</dbReference>
<evidence type="ECO:0000256" key="7">
    <source>
        <dbReference type="RuleBase" id="RU367151"/>
    </source>
</evidence>
<feature type="compositionally biased region" description="Polar residues" evidence="8">
    <location>
        <begin position="660"/>
        <end position="670"/>
    </location>
</feature>
<dbReference type="SUPFAM" id="SSF48173">
    <property type="entry name" value="Cryptochrome/photolyase FAD-binding domain"/>
    <property type="match status" value="1"/>
</dbReference>
<dbReference type="Gene3D" id="1.10.579.10">
    <property type="entry name" value="DNA Cyclobutane Dipyrimidine Photolyase, subunit A, domain 3"/>
    <property type="match status" value="1"/>
</dbReference>
<dbReference type="Pfam" id="PF03441">
    <property type="entry name" value="FAD_binding_7"/>
    <property type="match status" value="1"/>
</dbReference>
<evidence type="ECO:0000256" key="3">
    <source>
        <dbReference type="ARBA" id="ARBA00022827"/>
    </source>
</evidence>
<dbReference type="GO" id="GO:0071949">
    <property type="term" value="F:FAD binding"/>
    <property type="evidence" value="ECO:0007669"/>
    <property type="project" value="TreeGrafter"/>
</dbReference>
<dbReference type="InterPro" id="IPR036155">
    <property type="entry name" value="Crypto/Photolyase_N_sf"/>
</dbReference>
<evidence type="ECO:0000256" key="8">
    <source>
        <dbReference type="SAM" id="MobiDB-lite"/>
    </source>
</evidence>
<dbReference type="GO" id="GO:0003684">
    <property type="term" value="F:damaged DNA binding"/>
    <property type="evidence" value="ECO:0007669"/>
    <property type="project" value="TreeGrafter"/>
</dbReference>
<dbReference type="EMBL" id="ML996115">
    <property type="protein sequence ID" value="KAF2737592.1"/>
    <property type="molecule type" value="Genomic_DNA"/>
</dbReference>
<dbReference type="GO" id="GO:0003904">
    <property type="term" value="F:deoxyribodipyrimidine photo-lyase activity"/>
    <property type="evidence" value="ECO:0007669"/>
    <property type="project" value="TreeGrafter"/>
</dbReference>
<evidence type="ECO:0000313" key="10">
    <source>
        <dbReference type="EMBL" id="KAF2737592.1"/>
    </source>
</evidence>
<comment type="function">
    <text evidence="7">May have a photoreceptor function.</text>
</comment>
<feature type="site" description="Electron transfer via tryptophanyl radical" evidence="6">
    <location>
        <position position="523"/>
    </location>
</feature>
<sequence>MTMALQHTRPRILIYLLRRDVRLSDNPLFHHASSYAASKSDLSRSASRPEREDSPISNDIPPYTHLLPVYIFPSNQIETSGFAPKGASPYPEARSKVAGIWRTGPHRAKFLAEGAWDLKQRLERLGCGSGLELRAGTIGDVVQHMLQWYADQKDQDGNTKADVAAIWMTAEEGTEENEDERQVKHLAENGGAEFKLWDDEKFYVDDRDLPFDEISDLPNVYTTYRKSLEPLRKRPRKALPTPKQLPPLPPDIPPQDAPFNVPSSLSVICKFLLAPLQEDPSYGLPSPPHWPEGAETVHPFEGGEIAALERLSHLVTSGAMSSYKDTRNGMLGVDFSTKLSAWLAQGHLTARQVHWAMVDFEEGHGEGENAEGYGKGENAGTAAVRFELLWRDYMRLCVRKFGARMFHVDGIQDSRHAEGKVGVDGEEASKLKRWRYIDRSGGAGDDPAKTLQVFTRFRSGRTGIGLIDASNRELFLTGYTSNRARQNVASFLASHLGIDWRLGAEWYEFLLIDYDIGNNWGNWQYVAGVGNDPRQGRVFNPVKQALDYDAQGDYVRTWVAELRNVQLTTKATGSTQEDIDKQKLMGLFQAWRLSDVEKEQLGLRGLDWVDSPLKRIPFSVGKKGSDGDRRKRGRSNWHGGGRGGGGRRQGLEDKAVGRIRQNSDFNGWEH</sequence>
<feature type="compositionally biased region" description="Gly residues" evidence="8">
    <location>
        <begin position="638"/>
        <end position="648"/>
    </location>
</feature>
<evidence type="ECO:0000256" key="6">
    <source>
        <dbReference type="PIRSR" id="PIRSR602081-2"/>
    </source>
</evidence>
<proteinExistence type="inferred from homology"/>
<feature type="site" description="Electron transfer via tryptophanyl radical" evidence="6">
    <location>
        <position position="500"/>
    </location>
</feature>
<dbReference type="AlphaFoldDB" id="A0A9P4V2N1"/>
<feature type="binding site" evidence="5">
    <location>
        <begin position="513"/>
        <end position="515"/>
    </location>
    <ligand>
        <name>FAD</name>
        <dbReference type="ChEBI" id="CHEBI:57692"/>
    </ligand>
</feature>
<dbReference type="InterPro" id="IPR006050">
    <property type="entry name" value="DNA_photolyase_N"/>
</dbReference>
<dbReference type="Gene3D" id="3.40.50.620">
    <property type="entry name" value="HUPs"/>
    <property type="match status" value="1"/>
</dbReference>
<evidence type="ECO:0000256" key="5">
    <source>
        <dbReference type="PIRSR" id="PIRSR602081-1"/>
    </source>
</evidence>
<dbReference type="PRINTS" id="PR00147">
    <property type="entry name" value="DNAPHOTLYASE"/>
</dbReference>
<accession>A0A9P4V2N1</accession>
<comment type="caution">
    <text evidence="10">The sequence shown here is derived from an EMBL/GenBank/DDBJ whole genome shotgun (WGS) entry which is preliminary data.</text>
</comment>
<name>A0A9P4V2N1_9PLEO</name>
<comment type="cofactor">
    <cofactor evidence="5 7">
        <name>FAD</name>
        <dbReference type="ChEBI" id="CHEBI:57692"/>
    </cofactor>
    <text evidence="5 7">Binds 1 FAD per subunit.</text>
</comment>
<feature type="binding site" evidence="5">
    <location>
        <begin position="336"/>
        <end position="340"/>
    </location>
    <ligand>
        <name>FAD</name>
        <dbReference type="ChEBI" id="CHEBI:57692"/>
    </ligand>
</feature>
<dbReference type="NCBIfam" id="TIGR02765">
    <property type="entry name" value="crypto_DASH"/>
    <property type="match status" value="1"/>
</dbReference>
<dbReference type="PANTHER" id="PTHR11455:SF22">
    <property type="entry name" value="CRYPTOCHROME DASH"/>
    <property type="match status" value="1"/>
</dbReference>
<dbReference type="PROSITE" id="PS51645">
    <property type="entry name" value="PHR_CRY_ALPHA_BETA"/>
    <property type="match status" value="1"/>
</dbReference>
<evidence type="ECO:0000256" key="4">
    <source>
        <dbReference type="ARBA" id="ARBA00022991"/>
    </source>
</evidence>
<keyword evidence="3 5" id="KW-0274">FAD</keyword>
<dbReference type="Proteomes" id="UP000799444">
    <property type="component" value="Unassembled WGS sequence"/>
</dbReference>
<dbReference type="PANTHER" id="PTHR11455">
    <property type="entry name" value="CRYPTOCHROME"/>
    <property type="match status" value="1"/>
</dbReference>
<reference evidence="10" key="1">
    <citation type="journal article" date="2020" name="Stud. Mycol.">
        <title>101 Dothideomycetes genomes: a test case for predicting lifestyles and emergence of pathogens.</title>
        <authorList>
            <person name="Haridas S."/>
            <person name="Albert R."/>
            <person name="Binder M."/>
            <person name="Bloem J."/>
            <person name="Labutti K."/>
            <person name="Salamov A."/>
            <person name="Andreopoulos B."/>
            <person name="Baker S."/>
            <person name="Barry K."/>
            <person name="Bills G."/>
            <person name="Bluhm B."/>
            <person name="Cannon C."/>
            <person name="Castanera R."/>
            <person name="Culley D."/>
            <person name="Daum C."/>
            <person name="Ezra D."/>
            <person name="Gonzalez J."/>
            <person name="Henrissat B."/>
            <person name="Kuo A."/>
            <person name="Liang C."/>
            <person name="Lipzen A."/>
            <person name="Lutzoni F."/>
            <person name="Magnuson J."/>
            <person name="Mondo S."/>
            <person name="Nolan M."/>
            <person name="Ohm R."/>
            <person name="Pangilinan J."/>
            <person name="Park H.-J."/>
            <person name="Ramirez L."/>
            <person name="Alfaro M."/>
            <person name="Sun H."/>
            <person name="Tritt A."/>
            <person name="Yoshinaga Y."/>
            <person name="Zwiers L.-H."/>
            <person name="Turgeon B."/>
            <person name="Goodwin S."/>
            <person name="Spatafora J."/>
            <person name="Crous P."/>
            <person name="Grigoriev I."/>
        </authorList>
    </citation>
    <scope>NUCLEOTIDE SEQUENCE</scope>
    <source>
        <strain evidence="10">CBS 125425</strain>
    </source>
</reference>
<feature type="domain" description="Photolyase/cryptochrome alpha/beta" evidence="9">
    <location>
        <begin position="11"/>
        <end position="202"/>
    </location>
</feature>
<dbReference type="InterPro" id="IPR014133">
    <property type="entry name" value="Cry_DASH"/>
</dbReference>
<feature type="binding site" evidence="5">
    <location>
        <position position="323"/>
    </location>
    <ligand>
        <name>FAD</name>
        <dbReference type="ChEBI" id="CHEBI:57692"/>
    </ligand>
</feature>
<evidence type="ECO:0000259" key="9">
    <source>
        <dbReference type="PROSITE" id="PS51645"/>
    </source>
</evidence>
<keyword evidence="2 5" id="KW-0285">Flavoprotein</keyword>
<evidence type="ECO:0000256" key="1">
    <source>
        <dbReference type="ARBA" id="ARBA00005862"/>
    </source>
</evidence>
<dbReference type="InterPro" id="IPR014729">
    <property type="entry name" value="Rossmann-like_a/b/a_fold"/>
</dbReference>
<keyword evidence="4 7" id="KW-0157">Chromophore</keyword>
<comment type="cofactor">
    <cofactor evidence="7">
        <name>(6R)-5,10-methylene-5,6,7,8-tetrahydrofolate</name>
        <dbReference type="ChEBI" id="CHEBI:15636"/>
    </cofactor>
    <text evidence="7">Binds 1 5,10-methenyltetrahydrofolate (MTHF) per subunit.</text>
</comment>